<evidence type="ECO:0000313" key="3">
    <source>
        <dbReference type="Proteomes" id="UP001519344"/>
    </source>
</evidence>
<name>A0ABS4I5S9_9BACL</name>
<reference evidence="2 3" key="1">
    <citation type="submission" date="2021-03" db="EMBL/GenBank/DDBJ databases">
        <title>Genomic Encyclopedia of Type Strains, Phase IV (KMG-IV): sequencing the most valuable type-strain genomes for metagenomic binning, comparative biology and taxonomic classification.</title>
        <authorList>
            <person name="Goeker M."/>
        </authorList>
    </citation>
    <scope>NUCLEOTIDE SEQUENCE [LARGE SCALE GENOMIC DNA]</scope>
    <source>
        <strain evidence="2 3">DSM 24950</strain>
    </source>
</reference>
<feature type="transmembrane region" description="Helical" evidence="1">
    <location>
        <begin position="20"/>
        <end position="43"/>
    </location>
</feature>
<accession>A0ABS4I5S9</accession>
<dbReference type="EMBL" id="JAGGKV010000020">
    <property type="protein sequence ID" value="MBP1966272.1"/>
    <property type="molecule type" value="Genomic_DNA"/>
</dbReference>
<gene>
    <name evidence="2" type="ORF">J2Z65_005531</name>
</gene>
<organism evidence="2 3">
    <name type="scientific">Paenibacillus aceris</name>
    <dbReference type="NCBI Taxonomy" id="869555"/>
    <lineage>
        <taxon>Bacteria</taxon>
        <taxon>Bacillati</taxon>
        <taxon>Bacillota</taxon>
        <taxon>Bacilli</taxon>
        <taxon>Bacillales</taxon>
        <taxon>Paenibacillaceae</taxon>
        <taxon>Paenibacillus</taxon>
    </lineage>
</organism>
<evidence type="ECO:0000313" key="2">
    <source>
        <dbReference type="EMBL" id="MBP1966272.1"/>
    </source>
</evidence>
<keyword evidence="3" id="KW-1185">Reference proteome</keyword>
<proteinExistence type="predicted"/>
<keyword evidence="1" id="KW-0472">Membrane</keyword>
<keyword evidence="1" id="KW-1133">Transmembrane helix</keyword>
<dbReference type="Proteomes" id="UP001519344">
    <property type="component" value="Unassembled WGS sequence"/>
</dbReference>
<sequence>MSLRLFFSANGVEFGSFRSVSITFILLEKLVTINQLLVSILFAKFLQKMDARVREILYYKRRVASERRDSLWQG</sequence>
<comment type="caution">
    <text evidence="2">The sequence shown here is derived from an EMBL/GenBank/DDBJ whole genome shotgun (WGS) entry which is preliminary data.</text>
</comment>
<protein>
    <submittedName>
        <fullName evidence="2">Uncharacterized protein</fullName>
    </submittedName>
</protein>
<evidence type="ECO:0000256" key="1">
    <source>
        <dbReference type="SAM" id="Phobius"/>
    </source>
</evidence>
<keyword evidence="1" id="KW-0812">Transmembrane</keyword>